<keyword evidence="2" id="KW-1185">Reference proteome</keyword>
<dbReference type="Proteomes" id="UP000813018">
    <property type="component" value="Unassembled WGS sequence"/>
</dbReference>
<comment type="caution">
    <text evidence="1">The sequence shown here is derived from an EMBL/GenBank/DDBJ whole genome shotgun (WGS) entry which is preliminary data.</text>
</comment>
<protein>
    <submittedName>
        <fullName evidence="1">Uncharacterized protein</fullName>
    </submittedName>
</protein>
<accession>A0ABS7CVT3</accession>
<sequence length="208" mass="24301">MLLLISCDNRQTNEEADQAFTNYKEFVTTAEMDADTEYSETELRAMRKSVQDSTLWQTESAELMQQYEDREKKVRDNFSSYDEARQAEIEDLDTRYNAAVAKRENKYKEASRRYKLREEILGLPISADDMSAITAEELAPTYHRFVENLERRATNLNKADWDLVEGWWVTLNNRKRTLEAQLSTESKGTIQQATDKYLDIRKKSSIPA</sequence>
<dbReference type="RefSeq" id="WP_219877750.1">
    <property type="nucleotide sequence ID" value="NZ_JAHYXK010000009.1"/>
</dbReference>
<dbReference type="EMBL" id="JAHYXK010000009">
    <property type="protein sequence ID" value="MBW7467878.1"/>
    <property type="molecule type" value="Genomic_DNA"/>
</dbReference>
<evidence type="ECO:0000313" key="1">
    <source>
        <dbReference type="EMBL" id="MBW7467878.1"/>
    </source>
</evidence>
<organism evidence="1 2">
    <name type="scientific">Pontibacter aydingkolensis</name>
    <dbReference type="NCBI Taxonomy" id="1911536"/>
    <lineage>
        <taxon>Bacteria</taxon>
        <taxon>Pseudomonadati</taxon>
        <taxon>Bacteroidota</taxon>
        <taxon>Cytophagia</taxon>
        <taxon>Cytophagales</taxon>
        <taxon>Hymenobacteraceae</taxon>
        <taxon>Pontibacter</taxon>
    </lineage>
</organism>
<proteinExistence type="predicted"/>
<gene>
    <name evidence="1" type="ORF">K0O23_12460</name>
</gene>
<reference evidence="1 2" key="1">
    <citation type="journal article" date="2016" name="Int. J. Syst. Evol. Microbiol.">
        <title>Pontibacter aydingkolensis sp. nov., isolated from soil of a salt lake.</title>
        <authorList>
            <person name="Osman G."/>
            <person name="Zhang T."/>
            <person name="Lou K."/>
            <person name="Gao Y."/>
            <person name="Chang W."/>
            <person name="Lin Q."/>
            <person name="Yang H.M."/>
            <person name="Huo X.D."/>
            <person name="Wang N."/>
        </authorList>
    </citation>
    <scope>NUCLEOTIDE SEQUENCE [LARGE SCALE GENOMIC DNA]</scope>
    <source>
        <strain evidence="1 2">KACC 19255</strain>
    </source>
</reference>
<evidence type="ECO:0000313" key="2">
    <source>
        <dbReference type="Proteomes" id="UP000813018"/>
    </source>
</evidence>
<name>A0ABS7CVT3_9BACT</name>